<gene>
    <name evidence="1" type="ORF">METZ01_LOCUS32006</name>
</gene>
<dbReference type="AlphaFoldDB" id="A0A381QII8"/>
<evidence type="ECO:0000313" key="1">
    <source>
        <dbReference type="EMBL" id="SUZ79152.1"/>
    </source>
</evidence>
<dbReference type="EMBL" id="UINC01001375">
    <property type="protein sequence ID" value="SUZ79152.1"/>
    <property type="molecule type" value="Genomic_DNA"/>
</dbReference>
<name>A0A381QII8_9ZZZZ</name>
<protein>
    <submittedName>
        <fullName evidence="1">Uncharacterized protein</fullName>
    </submittedName>
</protein>
<reference evidence="1" key="1">
    <citation type="submission" date="2018-05" db="EMBL/GenBank/DDBJ databases">
        <authorList>
            <person name="Lanie J.A."/>
            <person name="Ng W.-L."/>
            <person name="Kazmierczak K.M."/>
            <person name="Andrzejewski T.M."/>
            <person name="Davidsen T.M."/>
            <person name="Wayne K.J."/>
            <person name="Tettelin H."/>
            <person name="Glass J.I."/>
            <person name="Rusch D."/>
            <person name="Podicherti R."/>
            <person name="Tsui H.-C.T."/>
            <person name="Winkler M.E."/>
        </authorList>
    </citation>
    <scope>NUCLEOTIDE SEQUENCE</scope>
</reference>
<accession>A0A381QII8</accession>
<sequence>MDGPALVIVGIAREYRLQRLDVLLEFRQSSRTQAQVKNRAVTTADAEERPAP</sequence>
<organism evidence="1">
    <name type="scientific">marine metagenome</name>
    <dbReference type="NCBI Taxonomy" id="408172"/>
    <lineage>
        <taxon>unclassified sequences</taxon>
        <taxon>metagenomes</taxon>
        <taxon>ecological metagenomes</taxon>
    </lineage>
</organism>
<proteinExistence type="predicted"/>